<dbReference type="PANTHER" id="PTHR10196">
    <property type="entry name" value="SUGAR KINASE"/>
    <property type="match status" value="1"/>
</dbReference>
<feature type="domain" description="Carbohydrate kinase FGGY C-terminal" evidence="9">
    <location>
        <begin position="255"/>
        <end position="446"/>
    </location>
</feature>
<keyword evidence="2" id="KW-0808">Transferase</keyword>
<dbReference type="EMBL" id="JAENIL010000001">
    <property type="protein sequence ID" value="MBK1875344.1"/>
    <property type="molecule type" value="Genomic_DNA"/>
</dbReference>
<keyword evidence="3" id="KW-0547">Nucleotide-binding</keyword>
<evidence type="ECO:0000313" key="10">
    <source>
        <dbReference type="EMBL" id="MBK1875344.1"/>
    </source>
</evidence>
<dbReference type="GO" id="GO:0019301">
    <property type="term" value="P:rhamnose catabolic process"/>
    <property type="evidence" value="ECO:0007669"/>
    <property type="project" value="InterPro"/>
</dbReference>
<evidence type="ECO:0000313" key="11">
    <source>
        <dbReference type="Proteomes" id="UP000617628"/>
    </source>
</evidence>
<gene>
    <name evidence="10" type="ORF">JIN87_00620</name>
</gene>
<evidence type="ECO:0000256" key="5">
    <source>
        <dbReference type="ARBA" id="ARBA00022840"/>
    </source>
</evidence>
<dbReference type="InterPro" id="IPR018484">
    <property type="entry name" value="FGGY_N"/>
</dbReference>
<comment type="similarity">
    <text evidence="1">Belongs to the FGGY kinase family.</text>
</comment>
<evidence type="ECO:0000256" key="4">
    <source>
        <dbReference type="ARBA" id="ARBA00022777"/>
    </source>
</evidence>
<accession>A0A934VPA8</accession>
<evidence type="ECO:0000256" key="6">
    <source>
        <dbReference type="ARBA" id="ARBA00023157"/>
    </source>
</evidence>
<dbReference type="PANTHER" id="PTHR10196:SF93">
    <property type="entry name" value="L-RHAMNULOKINASE"/>
    <property type="match status" value="1"/>
</dbReference>
<evidence type="ECO:0000259" key="8">
    <source>
        <dbReference type="Pfam" id="PF00370"/>
    </source>
</evidence>
<dbReference type="GO" id="GO:0005524">
    <property type="term" value="F:ATP binding"/>
    <property type="evidence" value="ECO:0007669"/>
    <property type="project" value="UniProtKB-KW"/>
</dbReference>
<keyword evidence="11" id="KW-1185">Reference proteome</keyword>
<feature type="domain" description="Carbohydrate kinase FGGY N-terminal" evidence="8">
    <location>
        <begin position="10"/>
        <end position="223"/>
    </location>
</feature>
<evidence type="ECO:0000256" key="1">
    <source>
        <dbReference type="ARBA" id="ARBA00009156"/>
    </source>
</evidence>
<dbReference type="GO" id="GO:0005829">
    <property type="term" value="C:cytosol"/>
    <property type="evidence" value="ECO:0007669"/>
    <property type="project" value="TreeGrafter"/>
</dbReference>
<reference evidence="10" key="1">
    <citation type="submission" date="2021-01" db="EMBL/GenBank/DDBJ databases">
        <title>Modified the classification status of verrucomicrobia.</title>
        <authorList>
            <person name="Feng X."/>
        </authorList>
    </citation>
    <scope>NUCLEOTIDE SEQUENCE</scope>
    <source>
        <strain evidence="10">KCTC 13126</strain>
    </source>
</reference>
<dbReference type="CDD" id="cd07771">
    <property type="entry name" value="ASKHA_NBD_FGGY_RhaB-like"/>
    <property type="match status" value="1"/>
</dbReference>
<keyword evidence="7" id="KW-0684">Rhamnose metabolism</keyword>
<dbReference type="GO" id="GO:0008993">
    <property type="term" value="F:rhamnulokinase activity"/>
    <property type="evidence" value="ECO:0007669"/>
    <property type="project" value="InterPro"/>
</dbReference>
<evidence type="ECO:0008006" key="12">
    <source>
        <dbReference type="Google" id="ProtNLM"/>
    </source>
</evidence>
<dbReference type="Gene3D" id="3.30.420.40">
    <property type="match status" value="2"/>
</dbReference>
<dbReference type="Pfam" id="PF00370">
    <property type="entry name" value="FGGY_N"/>
    <property type="match status" value="1"/>
</dbReference>
<dbReference type="InterPro" id="IPR018485">
    <property type="entry name" value="FGGY_C"/>
</dbReference>
<keyword evidence="5" id="KW-0067">ATP-binding</keyword>
<name>A0A934VPA8_9BACT</name>
<dbReference type="SUPFAM" id="SSF53067">
    <property type="entry name" value="Actin-like ATPase domain"/>
    <property type="match status" value="2"/>
</dbReference>
<dbReference type="Pfam" id="PF02782">
    <property type="entry name" value="FGGY_C"/>
    <property type="match status" value="1"/>
</dbReference>
<sequence length="465" mass="50622">MSKSKSVSVAAVDMGATSGRVFVAKWDGEHLEMSESHRFRHSFASLGSHCYWEMGALYREITDGLRLAREAEPKLASCGLDFWGVDHALLLKDGRLAHPIYSYRDERTRLLMPDRESEEAAELYARTGIPPVVYNSSIQLKETLSAMPALRDSVERCLFLPDYVNYLLSGAKENEVSIASTSQLLSLDGGGFDAETLNRMGIPQDWFSEPSKCGKVLGSVESEKGLEGLSVSLVPGHDTSCAFEGAPGATEDDFVVSTGTWVLAGAFSDKPFPTELGLQKGISHERCGDGGLRPTKILLGLWMVERLFDSFGVHPQSQQDWSSLLHNVEVEPVPGEVLDTGDSSLFNPSDMREAIDAQLKSRGLPLPASLAAYLRLVYESIAESVAAALKEFESALGRRYPRIVLIGGGAKNELLCRSLNERSGCPVYAYPTEAAVIGNAAYQLKALGAIDSVSEFRKGLAKQFD</sequence>
<evidence type="ECO:0000256" key="7">
    <source>
        <dbReference type="ARBA" id="ARBA00023308"/>
    </source>
</evidence>
<dbReference type="Proteomes" id="UP000617628">
    <property type="component" value="Unassembled WGS sequence"/>
</dbReference>
<keyword evidence="4" id="KW-0418">Kinase</keyword>
<dbReference type="GO" id="GO:0006071">
    <property type="term" value="P:glycerol metabolic process"/>
    <property type="evidence" value="ECO:0007669"/>
    <property type="project" value="TreeGrafter"/>
</dbReference>
<protein>
    <recommendedName>
        <fullName evidence="12">Rhamnulokinase</fullName>
    </recommendedName>
</protein>
<dbReference type="RefSeq" id="WP_200353559.1">
    <property type="nucleotide sequence ID" value="NZ_JAENIL010000001.1"/>
</dbReference>
<proteinExistence type="inferred from homology"/>
<dbReference type="GO" id="GO:0004370">
    <property type="term" value="F:glycerol kinase activity"/>
    <property type="evidence" value="ECO:0007669"/>
    <property type="project" value="TreeGrafter"/>
</dbReference>
<organism evidence="10 11">
    <name type="scientific">Pelagicoccus mobilis</name>
    <dbReference type="NCBI Taxonomy" id="415221"/>
    <lineage>
        <taxon>Bacteria</taxon>
        <taxon>Pseudomonadati</taxon>
        <taxon>Verrucomicrobiota</taxon>
        <taxon>Opitutia</taxon>
        <taxon>Puniceicoccales</taxon>
        <taxon>Pelagicoccaceae</taxon>
        <taxon>Pelagicoccus</taxon>
    </lineage>
</organism>
<dbReference type="AlphaFoldDB" id="A0A934VPA8"/>
<dbReference type="InterPro" id="IPR013449">
    <property type="entry name" value="Rhamnulokinase"/>
</dbReference>
<evidence type="ECO:0000256" key="3">
    <source>
        <dbReference type="ARBA" id="ARBA00022741"/>
    </source>
</evidence>
<keyword evidence="6" id="KW-1015">Disulfide bond</keyword>
<dbReference type="InterPro" id="IPR043129">
    <property type="entry name" value="ATPase_NBD"/>
</dbReference>
<comment type="caution">
    <text evidence="10">The sequence shown here is derived from an EMBL/GenBank/DDBJ whole genome shotgun (WGS) entry which is preliminary data.</text>
</comment>
<evidence type="ECO:0000256" key="2">
    <source>
        <dbReference type="ARBA" id="ARBA00022679"/>
    </source>
</evidence>
<evidence type="ECO:0000259" key="9">
    <source>
        <dbReference type="Pfam" id="PF02782"/>
    </source>
</evidence>